<dbReference type="EMBL" id="QGNW01002286">
    <property type="protein sequence ID" value="RVW21532.1"/>
    <property type="molecule type" value="Genomic_DNA"/>
</dbReference>
<evidence type="ECO:0000259" key="1">
    <source>
        <dbReference type="Pfam" id="PF04937"/>
    </source>
</evidence>
<evidence type="ECO:0000313" key="3">
    <source>
        <dbReference type="Proteomes" id="UP000288805"/>
    </source>
</evidence>
<dbReference type="AlphaFoldDB" id="A0A438CE98"/>
<evidence type="ECO:0000313" key="2">
    <source>
        <dbReference type="EMBL" id="RVW21532.1"/>
    </source>
</evidence>
<dbReference type="PANTHER" id="PTHR32166">
    <property type="entry name" value="OSJNBA0013A04.12 PROTEIN"/>
    <property type="match status" value="1"/>
</dbReference>
<organism evidence="2 3">
    <name type="scientific">Vitis vinifera</name>
    <name type="common">Grape</name>
    <dbReference type="NCBI Taxonomy" id="29760"/>
    <lineage>
        <taxon>Eukaryota</taxon>
        <taxon>Viridiplantae</taxon>
        <taxon>Streptophyta</taxon>
        <taxon>Embryophyta</taxon>
        <taxon>Tracheophyta</taxon>
        <taxon>Spermatophyta</taxon>
        <taxon>Magnoliopsida</taxon>
        <taxon>eudicotyledons</taxon>
        <taxon>Gunneridae</taxon>
        <taxon>Pentapetalae</taxon>
        <taxon>rosids</taxon>
        <taxon>Vitales</taxon>
        <taxon>Vitaceae</taxon>
        <taxon>Viteae</taxon>
        <taxon>Vitis</taxon>
    </lineage>
</organism>
<comment type="caution">
    <text evidence="2">The sequence shown here is derived from an EMBL/GenBank/DDBJ whole genome shotgun (WGS) entry which is preliminary data.</text>
</comment>
<dbReference type="SUPFAM" id="SSF53098">
    <property type="entry name" value="Ribonuclease H-like"/>
    <property type="match status" value="1"/>
</dbReference>
<reference evidence="2 3" key="1">
    <citation type="journal article" date="2018" name="PLoS Genet.">
        <title>Population sequencing reveals clonal diversity and ancestral inbreeding in the grapevine cultivar Chardonnay.</title>
        <authorList>
            <person name="Roach M.J."/>
            <person name="Johnson D.L."/>
            <person name="Bohlmann J."/>
            <person name="van Vuuren H.J."/>
            <person name="Jones S.J."/>
            <person name="Pretorius I.S."/>
            <person name="Schmidt S.A."/>
            <person name="Borneman A.R."/>
        </authorList>
    </citation>
    <scope>NUCLEOTIDE SEQUENCE [LARGE SCALE GENOMIC DNA]</scope>
    <source>
        <strain evidence="3">cv. Chardonnay</strain>
        <tissue evidence="2">Leaf</tissue>
    </source>
</reference>
<protein>
    <recommendedName>
        <fullName evidence="1">DUF659 domain-containing protein</fullName>
    </recommendedName>
</protein>
<accession>A0A438CE98</accession>
<gene>
    <name evidence="2" type="ORF">CK203_109835</name>
</gene>
<name>A0A438CE98_VITVI</name>
<dbReference type="PANTHER" id="PTHR32166:SF121">
    <property type="entry name" value="DUF659 DOMAIN-CONTAINING PROTEIN"/>
    <property type="match status" value="1"/>
</dbReference>
<dbReference type="Proteomes" id="UP000288805">
    <property type="component" value="Unassembled WGS sequence"/>
</dbReference>
<dbReference type="Pfam" id="PF04937">
    <property type="entry name" value="DUF659"/>
    <property type="match status" value="1"/>
</dbReference>
<sequence>MGDGWTDNRQRTLINFLVYCPEGISFVKSIDASDIVKDATNLFQLFDEDIGMMDHVAELVRRASNVTIFVYNHVALLSWLRKRERWIKILRPGATRFATTFIALKSLHDHKHDLQALITSKFFVDSRYSKDYKSKVAVSIILDNRFWNDCLIVVNLMSPLMRLLRIVDCDERPSMGYVYEGMYRVRLGIKKLFNYNERLYKPYTEIIKQCWDQQLKKSIHSTTYWLNPCFQYDQENFCNKPNVIGGVMDVIDQKVLKGKLETMNEMKLFHDRLGSFGRDLAYSSCEVLQPVHDDQPIELDVEELENLLYEEGSIPINEVEGSSSHIDDEDGGDVAIEGLDVENFGFSDAHFQSPFQFPK</sequence>
<dbReference type="InterPro" id="IPR007021">
    <property type="entry name" value="DUF659"/>
</dbReference>
<dbReference type="InterPro" id="IPR012337">
    <property type="entry name" value="RNaseH-like_sf"/>
</dbReference>
<feature type="domain" description="DUF659" evidence="1">
    <location>
        <begin position="2"/>
        <end position="50"/>
    </location>
</feature>
<proteinExistence type="predicted"/>